<protein>
    <submittedName>
        <fullName evidence="1">Uncharacterized protein</fullName>
    </submittedName>
</protein>
<accession>A0A8J7LD88</accession>
<proteinExistence type="predicted"/>
<dbReference type="AlphaFoldDB" id="A0A8J7LD88"/>
<dbReference type="RefSeq" id="WP_198127343.1">
    <property type="nucleotide sequence ID" value="NZ_JAECZC010000063.1"/>
</dbReference>
<comment type="caution">
    <text evidence="1">The sequence shown here is derived from an EMBL/GenBank/DDBJ whole genome shotgun (WGS) entry which is preliminary data.</text>
</comment>
<dbReference type="Proteomes" id="UP000632766">
    <property type="component" value="Unassembled WGS sequence"/>
</dbReference>
<keyword evidence="2" id="KW-1185">Reference proteome</keyword>
<evidence type="ECO:0000313" key="1">
    <source>
        <dbReference type="EMBL" id="MBH8565551.1"/>
    </source>
</evidence>
<dbReference type="EMBL" id="JAECZC010000063">
    <property type="protein sequence ID" value="MBH8565551.1"/>
    <property type="molecule type" value="Genomic_DNA"/>
</dbReference>
<organism evidence="1 2">
    <name type="scientific">Amazonocrinis nigriterrae CENA67</name>
    <dbReference type="NCBI Taxonomy" id="2794033"/>
    <lineage>
        <taxon>Bacteria</taxon>
        <taxon>Bacillati</taxon>
        <taxon>Cyanobacteriota</taxon>
        <taxon>Cyanophyceae</taxon>
        <taxon>Nostocales</taxon>
        <taxon>Nostocaceae</taxon>
        <taxon>Amazonocrinis</taxon>
        <taxon>Amazonocrinis nigriterrae</taxon>
    </lineage>
</organism>
<gene>
    <name evidence="1" type="ORF">I8748_25825</name>
</gene>
<evidence type="ECO:0000313" key="2">
    <source>
        <dbReference type="Proteomes" id="UP000632766"/>
    </source>
</evidence>
<name>A0A8J7LD88_9NOST</name>
<reference evidence="1 2" key="1">
    <citation type="journal article" date="2021" name="Int. J. Syst. Evol. Microbiol.">
        <title>Amazonocrinis nigriterrae gen. nov., sp. nov., Atlanticothrix silvestris gen. nov., sp. nov. and Dendronalium phyllosphericum gen. nov., sp. nov., nostocacean cyanobacteria from Brazilian environments.</title>
        <authorList>
            <person name="Alvarenga D.O."/>
            <person name="Andreote A.P.D."/>
            <person name="Branco L.H.Z."/>
            <person name="Delbaje E."/>
            <person name="Cruz R.B."/>
            <person name="Varani A.M."/>
            <person name="Fiore M.F."/>
        </authorList>
    </citation>
    <scope>NUCLEOTIDE SEQUENCE [LARGE SCALE GENOMIC DNA]</scope>
    <source>
        <strain evidence="1 2">CENA67</strain>
    </source>
</reference>
<sequence length="200" mass="22161">MTDAFIPSKKAFVNTQEQTYETSSNFGISSMAVEVDDLESEHHVRITRSGISIEGEFKFEPVTKKAPTGLWGEPRLTKKGKLELPDVNATQYIDNVLSGFCITPVPEAKPCDTKDIPIARLQYDTDQISSAYSWETLEAFAGILTGDDHDQERREKIKTTVETNSQRDSILQALGFDLSQAVDINAAAIADAFIFAPRVK</sequence>